<comment type="subcellular location">
    <subcellularLocation>
        <location evidence="1">Nucleus</location>
        <location evidence="1">Nucleolus</location>
    </subcellularLocation>
</comment>
<dbReference type="Gene3D" id="1.10.10.2150">
    <property type="entry name" value="Ribosomal RNA-processing protein 8, N-terminal domain"/>
    <property type="match status" value="1"/>
</dbReference>
<feature type="compositionally biased region" description="Low complexity" evidence="8">
    <location>
        <begin position="172"/>
        <end position="187"/>
    </location>
</feature>
<evidence type="ECO:0000313" key="9">
    <source>
        <dbReference type="EMBL" id="GEM09940.1"/>
    </source>
</evidence>
<proteinExistence type="inferred from homology"/>
<dbReference type="AlphaFoldDB" id="A0A511KHU3"/>
<dbReference type="PANTHER" id="PTHR12787:SF0">
    <property type="entry name" value="RIBOSOMAL RNA-PROCESSING PROTEIN 8"/>
    <property type="match status" value="1"/>
</dbReference>
<feature type="compositionally biased region" description="Basic and acidic residues" evidence="8">
    <location>
        <begin position="423"/>
        <end position="436"/>
    </location>
</feature>
<dbReference type="PANTHER" id="PTHR12787">
    <property type="entry name" value="RIBOSOMAL RNA-PROCESSING PROTEIN 8"/>
    <property type="match status" value="1"/>
</dbReference>
<keyword evidence="5 9" id="KW-0808">Transferase</keyword>
<dbReference type="GO" id="GO:0016433">
    <property type="term" value="F:rRNA (adenine) methyltransferase activity"/>
    <property type="evidence" value="ECO:0007669"/>
    <property type="project" value="TreeGrafter"/>
</dbReference>
<feature type="compositionally biased region" description="Polar residues" evidence="8">
    <location>
        <begin position="739"/>
        <end position="757"/>
    </location>
</feature>
<feature type="compositionally biased region" description="Basic and acidic residues" evidence="8">
    <location>
        <begin position="106"/>
        <end position="115"/>
    </location>
</feature>
<gene>
    <name evidence="9" type="ORF">Rt10032_c09g3957</name>
</gene>
<dbReference type="InterPro" id="IPR007823">
    <property type="entry name" value="RRP8"/>
</dbReference>
<feature type="compositionally biased region" description="Basic and acidic residues" evidence="8">
    <location>
        <begin position="82"/>
        <end position="92"/>
    </location>
</feature>
<evidence type="ECO:0000256" key="1">
    <source>
        <dbReference type="ARBA" id="ARBA00004604"/>
    </source>
</evidence>
<keyword evidence="3" id="KW-0698">rRNA processing</keyword>
<feature type="region of interest" description="Disordered" evidence="8">
    <location>
        <begin position="739"/>
        <end position="770"/>
    </location>
</feature>
<accession>A0A511KHU3</accession>
<dbReference type="OrthoDB" id="10258825at2759"/>
<dbReference type="InterPro" id="IPR042036">
    <property type="entry name" value="RRP8_N"/>
</dbReference>
<sequence>MLFDTPLLKLATNAPVASSSTSGTPSDAAGSAGRKRKRSSSVTRDNSHTQNGTNEVLPKAEINVEKLLKKMRQAEGGAVKAGARDGAKEGKAKSGAQKNAGTVAGKGKEQEKEVEAPVQPGEGKKSRRKNKKGKGDASLPAARSVDFPESATATGFAPATSTSSSNPRPRHSAPSQTITASTSTASTKGGSVQDKLRAQLAGGKFRMLNETMYTTSGDEAHGLMKEDGAFDDYHIGFRSQAATWPVHPLALIAQSLLQDLAPNSLIADFGCGDAALARSLCPPPTTPSATKLPPTPSLKLPSKLISQKSLKVISFDLVSQSSLVVEAECSSVPLPGGTAGGEVVDAVVCCLSLMGTDWVRMVREAERVLKAGGVLKIAEVTSRFTSVDEFVKLVSAMGFSLKHKDESNTHFLLLDFVKKAGPDARESPHMVDEHTRKASTLLSPSEEPASPLRGRDGASTLGAGQAGGLLLSSVEHGGLSKSGSQVDLNHIFERDVEFATSHHISPSEAVDVAVPPVLTEAAVALSAANDDPSTARDLAALVLDANYDAQAGSGWSSPVVPPGISLHAWREQQAQQHASPLSQSAYANASRSPNRETTRSFSPESGSGGRAISPDSSTAFSVGTPPTSAGGGSPPPPPASGAPGSLGGTSLPLGPFSQRLAEALENEANKLPQGLVGGMSTVSSKKETPSGSFPSDAASSKPAMFAPLKPSLLMPFPSGTPTPGSLSVTDDPFTFSSALSTSPFQSPSTELSHNPLSAASHPGTALASPHPRKLSFASYADLVNEERLAEITGERLNADGVSTPAPGGAAGGTGSPTQTRSRSGTRIGAQAPFGLVPPPLTSASNQAGSSAVEQVEKKVAVVALAAE</sequence>
<dbReference type="EMBL" id="BJWK01000009">
    <property type="protein sequence ID" value="GEM09940.1"/>
    <property type="molecule type" value="Genomic_DNA"/>
</dbReference>
<protein>
    <submittedName>
        <fullName evidence="9">Methyltransferase-related protein</fullName>
    </submittedName>
</protein>
<evidence type="ECO:0000313" key="10">
    <source>
        <dbReference type="Proteomes" id="UP000321518"/>
    </source>
</evidence>
<feature type="region of interest" description="Disordered" evidence="8">
    <location>
        <begin position="570"/>
        <end position="654"/>
    </location>
</feature>
<name>A0A511KHU3_RHOTO</name>
<evidence type="ECO:0000256" key="5">
    <source>
        <dbReference type="ARBA" id="ARBA00022679"/>
    </source>
</evidence>
<evidence type="ECO:0000256" key="7">
    <source>
        <dbReference type="ARBA" id="ARBA00023242"/>
    </source>
</evidence>
<evidence type="ECO:0000256" key="2">
    <source>
        <dbReference type="ARBA" id="ARBA00006301"/>
    </source>
</evidence>
<evidence type="ECO:0000256" key="6">
    <source>
        <dbReference type="ARBA" id="ARBA00022691"/>
    </source>
</evidence>
<feature type="region of interest" description="Disordered" evidence="8">
    <location>
        <begin position="1"/>
        <end position="60"/>
    </location>
</feature>
<dbReference type="Pfam" id="PF05148">
    <property type="entry name" value="Methyltransf_8"/>
    <property type="match status" value="2"/>
</dbReference>
<organism evidence="9 10">
    <name type="scientific">Rhodotorula toruloides</name>
    <name type="common">Yeast</name>
    <name type="synonym">Rhodosporidium toruloides</name>
    <dbReference type="NCBI Taxonomy" id="5286"/>
    <lineage>
        <taxon>Eukaryota</taxon>
        <taxon>Fungi</taxon>
        <taxon>Dikarya</taxon>
        <taxon>Basidiomycota</taxon>
        <taxon>Pucciniomycotina</taxon>
        <taxon>Microbotryomycetes</taxon>
        <taxon>Sporidiobolales</taxon>
        <taxon>Sporidiobolaceae</taxon>
        <taxon>Rhodotorula</taxon>
    </lineage>
</organism>
<feature type="region of interest" description="Disordered" evidence="8">
    <location>
        <begin position="423"/>
        <end position="458"/>
    </location>
</feature>
<evidence type="ECO:0000256" key="4">
    <source>
        <dbReference type="ARBA" id="ARBA00022603"/>
    </source>
</evidence>
<dbReference type="Gene3D" id="3.40.50.150">
    <property type="entry name" value="Vaccinia Virus protein VP39"/>
    <property type="match status" value="1"/>
</dbReference>
<feature type="region of interest" description="Disordered" evidence="8">
    <location>
        <begin position="669"/>
        <end position="700"/>
    </location>
</feature>
<feature type="region of interest" description="Disordered" evidence="8">
    <location>
        <begin position="73"/>
        <end position="193"/>
    </location>
</feature>
<comment type="similarity">
    <text evidence="2">Belongs to the methyltransferase superfamily. RRP8 family.</text>
</comment>
<feature type="compositionally biased region" description="Polar residues" evidence="8">
    <location>
        <begin position="572"/>
        <end position="592"/>
    </location>
</feature>
<feature type="compositionally biased region" description="Polar residues" evidence="8">
    <location>
        <begin position="42"/>
        <end position="54"/>
    </location>
</feature>
<feature type="compositionally biased region" description="Polar residues" evidence="8">
    <location>
        <begin position="15"/>
        <end position="25"/>
    </location>
</feature>
<evidence type="ECO:0000256" key="3">
    <source>
        <dbReference type="ARBA" id="ARBA00022552"/>
    </source>
</evidence>
<keyword evidence="7" id="KW-0539">Nucleus</keyword>
<keyword evidence="6" id="KW-0949">S-adenosyl-L-methionine</keyword>
<dbReference type="GO" id="GO:0042273">
    <property type="term" value="P:ribosomal large subunit biogenesis"/>
    <property type="evidence" value="ECO:0007669"/>
    <property type="project" value="TreeGrafter"/>
</dbReference>
<dbReference type="Proteomes" id="UP000321518">
    <property type="component" value="Unassembled WGS sequence"/>
</dbReference>
<keyword evidence="4 9" id="KW-0489">Methyltransferase</keyword>
<dbReference type="GO" id="GO:0005730">
    <property type="term" value="C:nucleolus"/>
    <property type="evidence" value="ECO:0007669"/>
    <property type="project" value="UniProtKB-SubCell"/>
</dbReference>
<comment type="caution">
    <text evidence="9">The sequence shown here is derived from an EMBL/GenBank/DDBJ whole genome shotgun (WGS) entry which is preliminary data.</text>
</comment>
<reference evidence="9 10" key="1">
    <citation type="submission" date="2019-07" db="EMBL/GenBank/DDBJ databases">
        <title>Rhodotorula toruloides NBRC10032 genome sequencing.</title>
        <authorList>
            <person name="Shida Y."/>
            <person name="Takaku H."/>
            <person name="Ogasawara W."/>
            <person name="Mori K."/>
        </authorList>
    </citation>
    <scope>NUCLEOTIDE SEQUENCE [LARGE SCALE GENOMIC DNA]</scope>
    <source>
        <strain evidence="9 10">NBRC10032</strain>
    </source>
</reference>
<dbReference type="InterPro" id="IPR029063">
    <property type="entry name" value="SAM-dependent_MTases_sf"/>
</dbReference>
<feature type="region of interest" description="Disordered" evidence="8">
    <location>
        <begin position="797"/>
        <end position="852"/>
    </location>
</feature>
<dbReference type="SUPFAM" id="SSF53335">
    <property type="entry name" value="S-adenosyl-L-methionine-dependent methyltransferases"/>
    <property type="match status" value="1"/>
</dbReference>
<evidence type="ECO:0000256" key="8">
    <source>
        <dbReference type="SAM" id="MobiDB-lite"/>
    </source>
</evidence>